<dbReference type="Gene3D" id="3.40.720.10">
    <property type="entry name" value="Alkaline Phosphatase, subunit A"/>
    <property type="match status" value="2"/>
</dbReference>
<proteinExistence type="inferred from homology"/>
<dbReference type="InterPro" id="IPR017850">
    <property type="entry name" value="Alkaline_phosphatase_core_sf"/>
</dbReference>
<dbReference type="InterPro" id="IPR006311">
    <property type="entry name" value="TAT_signal"/>
</dbReference>
<dbReference type="NCBIfam" id="TIGR03396">
    <property type="entry name" value="PC_PLC"/>
    <property type="match status" value="1"/>
</dbReference>
<dbReference type="GO" id="GO:0034480">
    <property type="term" value="F:phosphatidylcholine phospholipase C activity"/>
    <property type="evidence" value="ECO:0007669"/>
    <property type="project" value="UniProtKB-EC"/>
</dbReference>
<evidence type="ECO:0000256" key="2">
    <source>
        <dbReference type="ARBA" id="ARBA00012018"/>
    </source>
</evidence>
<accession>A0A6S6PJQ8</accession>
<dbReference type="EMBL" id="AP023326">
    <property type="protein sequence ID" value="BCI67573.1"/>
    <property type="molecule type" value="Genomic_DNA"/>
</dbReference>
<dbReference type="CDD" id="cd16014">
    <property type="entry name" value="PLC"/>
    <property type="match status" value="1"/>
</dbReference>
<protein>
    <recommendedName>
        <fullName evidence="2">phospholipase C</fullName>
        <ecNumber evidence="2">3.1.4.3</ecNumber>
    </recommendedName>
</protein>
<dbReference type="InterPro" id="IPR007312">
    <property type="entry name" value="Phosphoesterase"/>
</dbReference>
<dbReference type="Pfam" id="PF04185">
    <property type="entry name" value="Phosphoesterase"/>
    <property type="match status" value="1"/>
</dbReference>
<dbReference type="Proteomes" id="UP000515220">
    <property type="component" value="Chromosome"/>
</dbReference>
<dbReference type="Pfam" id="PF05506">
    <property type="entry name" value="PLipase_C_C"/>
    <property type="match status" value="1"/>
</dbReference>
<evidence type="ECO:0000259" key="4">
    <source>
        <dbReference type="Pfam" id="PF05506"/>
    </source>
</evidence>
<comment type="similarity">
    <text evidence="1">Belongs to the bacterial phospholipase C family.</text>
</comment>
<dbReference type="RefSeq" id="WP_099348226.1">
    <property type="nucleotide sequence ID" value="NZ_AP023326.1"/>
</dbReference>
<evidence type="ECO:0000256" key="3">
    <source>
        <dbReference type="ARBA" id="ARBA00022801"/>
    </source>
</evidence>
<feature type="domain" description="Bacterial phospholipase C C-terminal" evidence="4">
    <location>
        <begin position="502"/>
        <end position="587"/>
    </location>
</feature>
<keyword evidence="3" id="KW-0378">Hydrolase</keyword>
<evidence type="ECO:0000313" key="5">
    <source>
        <dbReference type="EMBL" id="BCI67573.1"/>
    </source>
</evidence>
<dbReference type="InterPro" id="IPR008475">
    <property type="entry name" value="PLipase_C_C"/>
</dbReference>
<evidence type="ECO:0000313" key="6">
    <source>
        <dbReference type="Proteomes" id="UP000515220"/>
    </source>
</evidence>
<dbReference type="PANTHER" id="PTHR31956">
    <property type="entry name" value="NON-SPECIFIC PHOSPHOLIPASE C4-RELATED"/>
    <property type="match status" value="1"/>
</dbReference>
<gene>
    <name evidence="5" type="primary">plcN</name>
    <name evidence="5" type="ORF">AAJCM20276_21970</name>
</gene>
<organism evidence="5 6">
    <name type="scientific">Acetobacter aceti</name>
    <dbReference type="NCBI Taxonomy" id="435"/>
    <lineage>
        <taxon>Bacteria</taxon>
        <taxon>Pseudomonadati</taxon>
        <taxon>Pseudomonadota</taxon>
        <taxon>Alphaproteobacteria</taxon>
        <taxon>Acetobacterales</taxon>
        <taxon>Acetobacteraceae</taxon>
        <taxon>Acetobacter</taxon>
        <taxon>Acetobacter subgen. Acetobacter</taxon>
    </lineage>
</organism>
<dbReference type="InterPro" id="IPR017767">
    <property type="entry name" value="PC-PLC"/>
</dbReference>
<dbReference type="AlphaFoldDB" id="A0A6S6PJQ8"/>
<dbReference type="GO" id="GO:0016042">
    <property type="term" value="P:lipid catabolic process"/>
    <property type="evidence" value="ECO:0007669"/>
    <property type="project" value="InterPro"/>
</dbReference>
<dbReference type="PROSITE" id="PS51318">
    <property type="entry name" value="TAT"/>
    <property type="match status" value="1"/>
</dbReference>
<evidence type="ECO:0000256" key="1">
    <source>
        <dbReference type="ARBA" id="ARBA00009717"/>
    </source>
</evidence>
<reference evidence="5 6" key="1">
    <citation type="submission" date="2020-07" db="EMBL/GenBank/DDBJ databases">
        <title>Complete Genome Sequence of an acetic acid bacterium, Acetobacter aceti JCM20276.</title>
        <authorList>
            <person name="Hirose Y."/>
            <person name="Mihara H."/>
        </authorList>
    </citation>
    <scope>NUCLEOTIDE SEQUENCE [LARGE SCALE GENOMIC DNA]</scope>
    <source>
        <strain evidence="5 6">JCM20276</strain>
    </source>
</reference>
<dbReference type="PANTHER" id="PTHR31956:SF1">
    <property type="entry name" value="NON-SPECIFIC PHOSPHOLIPASE C1"/>
    <property type="match status" value="1"/>
</dbReference>
<name>A0A6S6PJQ8_ACEAC</name>
<sequence>MTETDRRNFLKLLTSGAMATTLQQSIGKAVAMPANTRTRSIDDIEHVIFLMQENRSFDHYFGMLQGVRGYNDPRAVRLPSGNTVWSQPHGTDRVMPFHPDAPDMGMQFLADLPHDWATTHEAWNNGNWDGWIAAKTTTCMSHLVREDVPFHYALADAFTICDSYHCSIMGATDPNRYYMWTGYVGNDGTGGGPVVSNAEAGYGWSTYPERLEAAGVSWKVYQDIGTGLSATGSWGWTSNPYIGNYGDTSLLYFHQYQNAADSSPLAQKARTGTNTAVSGTLFDIFKTDVKAGTLPQVSWIVAPEAYSEHPNWPSNYGAWYISQVLDILTDNPDVWSKTALFIMFDENDGFFDHIVPPSPPPSTTQGNSTVSIENEIYPGSSSYVAGPYGFGPRVPMLVVSPWSRGGWVNSEMFDHTSLIRFLEARFAPHYPGLIETNISPWRRVVSGDLTSAFDFENPNTRVAPLPSTTSFAPIDTKRHDSYVPAVPTNQSVPVQEKGVRRARALPYDLHIHSTPHASAGKMVLGFHNTGDAGVAFHVRDANATDVARFYTIEDHKRLSDTWSASDSNRTYDLSVHGPNGFYRLFQGTLRGGSFAQIGVNSRSERFENILLIDVVNHAHTSARLRITDGYSGEVLRGRHILEPMESHVLTVMTKETGGWYDLTIEVEGDSSFKVQLAGHLENGCDSITDPLMGGVPDFRMNESDYRPHRPRRSFHPFGG</sequence>
<dbReference type="EC" id="3.1.4.3" evidence="2"/>